<evidence type="ECO:0000256" key="4">
    <source>
        <dbReference type="ARBA" id="ARBA00022679"/>
    </source>
</evidence>
<dbReference type="PANTHER" id="PTHR42790:SF1">
    <property type="entry name" value="AROMATIC AMINO ACID AMINOTRANSFERASE, HYPOTHETICAL (EUROFUNG)"/>
    <property type="match status" value="1"/>
</dbReference>
<evidence type="ECO:0000313" key="7">
    <source>
        <dbReference type="EMBL" id="KAG1779735.1"/>
    </source>
</evidence>
<dbReference type="Pfam" id="PF00155">
    <property type="entry name" value="Aminotran_1_2"/>
    <property type="match status" value="1"/>
</dbReference>
<comment type="cofactor">
    <cofactor evidence="1">
        <name>pyridoxal 5'-phosphate</name>
        <dbReference type="ChEBI" id="CHEBI:597326"/>
    </cofactor>
</comment>
<dbReference type="GO" id="GO:0008483">
    <property type="term" value="F:transaminase activity"/>
    <property type="evidence" value="ECO:0007669"/>
    <property type="project" value="UniProtKB-KW"/>
</dbReference>
<dbReference type="InterPro" id="IPR004839">
    <property type="entry name" value="Aminotransferase_I/II_large"/>
</dbReference>
<evidence type="ECO:0000313" key="8">
    <source>
        <dbReference type="Proteomes" id="UP000714275"/>
    </source>
</evidence>
<dbReference type="Gene3D" id="3.40.640.10">
    <property type="entry name" value="Type I PLP-dependent aspartate aminotransferase-like (Major domain)"/>
    <property type="match status" value="1"/>
</dbReference>
<proteinExistence type="inferred from homology"/>
<evidence type="ECO:0000259" key="6">
    <source>
        <dbReference type="Pfam" id="PF00155"/>
    </source>
</evidence>
<keyword evidence="5" id="KW-0663">Pyridoxal phosphate</keyword>
<dbReference type="InterPro" id="IPR015421">
    <property type="entry name" value="PyrdxlP-dep_Trfase_major"/>
</dbReference>
<dbReference type="GO" id="GO:1901605">
    <property type="term" value="P:alpha-amino acid metabolic process"/>
    <property type="evidence" value="ECO:0007669"/>
    <property type="project" value="TreeGrafter"/>
</dbReference>
<gene>
    <name evidence="7" type="ORF">EV702DRAFT_1178373</name>
</gene>
<evidence type="ECO:0000256" key="2">
    <source>
        <dbReference type="ARBA" id="ARBA00007441"/>
    </source>
</evidence>
<dbReference type="InterPro" id="IPR050859">
    <property type="entry name" value="Class-I_PLP-dep_aminotransf"/>
</dbReference>
<organism evidence="7 8">
    <name type="scientific">Suillus placidus</name>
    <dbReference type="NCBI Taxonomy" id="48579"/>
    <lineage>
        <taxon>Eukaryota</taxon>
        <taxon>Fungi</taxon>
        <taxon>Dikarya</taxon>
        <taxon>Basidiomycota</taxon>
        <taxon>Agaricomycotina</taxon>
        <taxon>Agaricomycetes</taxon>
        <taxon>Agaricomycetidae</taxon>
        <taxon>Boletales</taxon>
        <taxon>Suillineae</taxon>
        <taxon>Suillaceae</taxon>
        <taxon>Suillus</taxon>
    </lineage>
</organism>
<comment type="caution">
    <text evidence="7">The sequence shown here is derived from an EMBL/GenBank/DDBJ whole genome shotgun (WGS) entry which is preliminary data.</text>
</comment>
<dbReference type="InterPro" id="IPR015424">
    <property type="entry name" value="PyrdxlP-dep_Trfase"/>
</dbReference>
<dbReference type="SUPFAM" id="SSF53383">
    <property type="entry name" value="PLP-dependent transferases"/>
    <property type="match status" value="1"/>
</dbReference>
<dbReference type="OrthoDB" id="691673at2759"/>
<evidence type="ECO:0000256" key="3">
    <source>
        <dbReference type="ARBA" id="ARBA00022576"/>
    </source>
</evidence>
<feature type="domain" description="Aminotransferase class I/classII large" evidence="6">
    <location>
        <begin position="140"/>
        <end position="406"/>
    </location>
</feature>
<protein>
    <submittedName>
        <fullName evidence="7">Pyridoxal phosphate-dependent transferase</fullName>
    </submittedName>
</protein>
<name>A0A9P7A0X6_9AGAM</name>
<evidence type="ECO:0000256" key="5">
    <source>
        <dbReference type="ARBA" id="ARBA00022898"/>
    </source>
</evidence>
<reference evidence="7" key="1">
    <citation type="journal article" date="2020" name="New Phytol.">
        <title>Comparative genomics reveals dynamic genome evolution in host specialist ectomycorrhizal fungi.</title>
        <authorList>
            <person name="Lofgren L.A."/>
            <person name="Nguyen N.H."/>
            <person name="Vilgalys R."/>
            <person name="Ruytinx J."/>
            <person name="Liao H.L."/>
            <person name="Branco S."/>
            <person name="Kuo A."/>
            <person name="LaButti K."/>
            <person name="Lipzen A."/>
            <person name="Andreopoulos W."/>
            <person name="Pangilinan J."/>
            <person name="Riley R."/>
            <person name="Hundley H."/>
            <person name="Na H."/>
            <person name="Barry K."/>
            <person name="Grigoriev I.V."/>
            <person name="Stajich J.E."/>
            <person name="Kennedy P.G."/>
        </authorList>
    </citation>
    <scope>NUCLEOTIDE SEQUENCE</scope>
    <source>
        <strain evidence="7">DOB743</strain>
    </source>
</reference>
<dbReference type="EMBL" id="JABBWD010000011">
    <property type="protein sequence ID" value="KAG1779735.1"/>
    <property type="molecule type" value="Genomic_DNA"/>
</dbReference>
<dbReference type="AlphaFoldDB" id="A0A9P7A0X6"/>
<comment type="similarity">
    <text evidence="2">Belongs to the class-I pyridoxal-phosphate-dependent aminotransferase family.</text>
</comment>
<keyword evidence="4 7" id="KW-0808">Transferase</keyword>
<keyword evidence="8" id="KW-1185">Reference proteome</keyword>
<evidence type="ECO:0000256" key="1">
    <source>
        <dbReference type="ARBA" id="ARBA00001933"/>
    </source>
</evidence>
<dbReference type="CDD" id="cd00609">
    <property type="entry name" value="AAT_like"/>
    <property type="match status" value="1"/>
</dbReference>
<sequence length="548" mass="61284">MMSVEKRTKSVDLSHHLSELSKARPISPLKGLMKYFAQPGILALAGGLPSPAYFPVSDISANVLVPESFALSPTESSTSSMSWLWKLFGSHNATKEKTQAVTVPKYPVVKGEINLATSLQYGSAAAQGQLQDFLKHFISEVYRPAFEDWTALIDTGNTDGWLRAVTTLCNPGEGVLCEEWTYPSAIASMLPYNIKPVPVAMDGLGMKSDDLENLLSQWDPVSRQMPRPHVMYIVPVGQNPSGSTMSVARKKQIYDICVKYDVIIVEDDPYYFLQLGTYAFKDDRSPSATLSGKPSADESKQYVSTLAPSFLYFDYEGRVIRLDTFSKTIAPGSRLGWFTCNPVFAERLERQGETSAQAPCGFGQAVITKILTHWTYDGYIRWLRGLRTEYQQRRNFFIDCLAEEFHLHAVPAVAGVWEGCSVYQASSKVKKSARMTEKYSARNRTMFSFVPPVAGMFVWMRLHLDQHPSFVPGNEDTLETKLWTKLAENGVLFAPGWIFAANAIAEDSDNNDSGHFRISFSNAEFADLKNAVTIFGRVIREFFQEEDL</sequence>
<dbReference type="GO" id="GO:0030170">
    <property type="term" value="F:pyridoxal phosphate binding"/>
    <property type="evidence" value="ECO:0007669"/>
    <property type="project" value="InterPro"/>
</dbReference>
<dbReference type="Proteomes" id="UP000714275">
    <property type="component" value="Unassembled WGS sequence"/>
</dbReference>
<dbReference type="PANTHER" id="PTHR42790">
    <property type="entry name" value="AMINOTRANSFERASE"/>
    <property type="match status" value="1"/>
</dbReference>
<keyword evidence="3" id="KW-0032">Aminotransferase</keyword>
<accession>A0A9P7A0X6</accession>